<evidence type="ECO:0000256" key="6">
    <source>
        <dbReference type="RuleBase" id="RU000461"/>
    </source>
</evidence>
<evidence type="ECO:0000256" key="4">
    <source>
        <dbReference type="ARBA" id="ARBA00023004"/>
    </source>
</evidence>
<dbReference type="PRINTS" id="PR00463">
    <property type="entry name" value="EP450I"/>
</dbReference>
<keyword evidence="2 5" id="KW-0349">Heme</keyword>
<dbReference type="GO" id="GO:0020037">
    <property type="term" value="F:heme binding"/>
    <property type="evidence" value="ECO:0007669"/>
    <property type="project" value="InterPro"/>
</dbReference>
<dbReference type="GO" id="GO:0004497">
    <property type="term" value="F:monooxygenase activity"/>
    <property type="evidence" value="ECO:0007669"/>
    <property type="project" value="UniProtKB-KW"/>
</dbReference>
<sequence>MSATYTGITLVVLVAARIIYQHYFHPLAHIPGPFWASVTNLHRFYYDYIRNGTYYRQFERYQAKYGPVIRISPSEILLTDPTHYDKLYSMTTDFYKDPTFYRLTGTDDALFAIVRNEDHSRYRALLNPFFSRRSVLEQGTMVRAKVEKLLRRIERDSEKGVTTEIWAGFRAISVDVITEYAFGTERCWNFLEKQDFGIWYNHLARTVVPMMYVFQVAPWLQKPMQAMPIWLAKVLNPIVAGMLEMVEVTRVDVERVMRDIEDGVKPERETIFHTVLDAEKVKAQGMQVPTVQHMVDEAFGFLGAASETAGNAMTICAFHVLYNPEIHKRLRAELVQAFPDASKVSFMALEKLPYLTAVVKEGLRLSYGVLHPLPRVTPTTVEFNGKVLPKGSVVSMTSWLMHRNPEAFPDPEKYDPERWLDPAMAFYLERFLVPFSKGRRICIGQPLAMCEVYMAIGMLFRRFDDLKAIDVGPEDLVYEDYFGAFHPKKARKFKVMRVGQE</sequence>
<proteinExistence type="inferred from homology"/>
<dbReference type="AlphaFoldDB" id="A0AA40BX01"/>
<keyword evidence="4 5" id="KW-0408">Iron</keyword>
<dbReference type="InterPro" id="IPR017972">
    <property type="entry name" value="Cyt_P450_CS"/>
</dbReference>
<protein>
    <submittedName>
        <fullName evidence="7">Benzoate 4-monooxygenase cytochrome P450</fullName>
    </submittedName>
</protein>
<reference evidence="7" key="1">
    <citation type="submission" date="2023-06" db="EMBL/GenBank/DDBJ databases">
        <title>Genome-scale phylogeny and comparative genomics of the fungal order Sordariales.</title>
        <authorList>
            <consortium name="Lawrence Berkeley National Laboratory"/>
            <person name="Hensen N."/>
            <person name="Bonometti L."/>
            <person name="Westerberg I."/>
            <person name="Brannstrom I.O."/>
            <person name="Guillou S."/>
            <person name="Cros-Aarteil S."/>
            <person name="Calhoun S."/>
            <person name="Haridas S."/>
            <person name="Kuo A."/>
            <person name="Mondo S."/>
            <person name="Pangilinan J."/>
            <person name="Riley R."/>
            <person name="Labutti K."/>
            <person name="Andreopoulos B."/>
            <person name="Lipzen A."/>
            <person name="Chen C."/>
            <person name="Yanf M."/>
            <person name="Daum C."/>
            <person name="Ng V."/>
            <person name="Clum A."/>
            <person name="Steindorff A."/>
            <person name="Ohm R."/>
            <person name="Martin F."/>
            <person name="Silar P."/>
            <person name="Natvig D."/>
            <person name="Lalanne C."/>
            <person name="Gautier V."/>
            <person name="Ament-Velasquez S.L."/>
            <person name="Kruys A."/>
            <person name="Hutchinson M.I."/>
            <person name="Powell A.J."/>
            <person name="Barry K."/>
            <person name="Miller A.N."/>
            <person name="Grigoriev I.V."/>
            <person name="Debuchy R."/>
            <person name="Gladieux P."/>
            <person name="Thoren M.H."/>
            <person name="Johannesson H."/>
        </authorList>
    </citation>
    <scope>NUCLEOTIDE SEQUENCE</scope>
    <source>
        <strain evidence="7">CBS 606.72</strain>
    </source>
</reference>
<keyword evidence="6" id="KW-0560">Oxidoreductase</keyword>
<comment type="cofactor">
    <cofactor evidence="1 5">
        <name>heme</name>
        <dbReference type="ChEBI" id="CHEBI:30413"/>
    </cofactor>
</comment>
<dbReference type="InterPro" id="IPR001128">
    <property type="entry name" value="Cyt_P450"/>
</dbReference>
<name>A0AA40BX01_9PEZI</name>
<dbReference type="GO" id="GO:0005506">
    <property type="term" value="F:iron ion binding"/>
    <property type="evidence" value="ECO:0007669"/>
    <property type="project" value="InterPro"/>
</dbReference>
<dbReference type="PANTHER" id="PTHR24305:SF152">
    <property type="entry name" value="P450, PUTATIVE (EUROFUNG)-RELATED"/>
    <property type="match status" value="1"/>
</dbReference>
<dbReference type="EMBL" id="JAULSU010000005">
    <property type="protein sequence ID" value="KAK0616729.1"/>
    <property type="molecule type" value="Genomic_DNA"/>
</dbReference>
<dbReference type="CDD" id="cd11062">
    <property type="entry name" value="CYP58-like"/>
    <property type="match status" value="1"/>
</dbReference>
<evidence type="ECO:0000256" key="1">
    <source>
        <dbReference type="ARBA" id="ARBA00001971"/>
    </source>
</evidence>
<evidence type="ECO:0000256" key="2">
    <source>
        <dbReference type="ARBA" id="ARBA00022617"/>
    </source>
</evidence>
<dbReference type="InterPro" id="IPR050121">
    <property type="entry name" value="Cytochrome_P450_monoxygenase"/>
</dbReference>
<keyword evidence="6" id="KW-0503">Monooxygenase</keyword>
<evidence type="ECO:0000313" key="8">
    <source>
        <dbReference type="Proteomes" id="UP001175000"/>
    </source>
</evidence>
<comment type="caution">
    <text evidence="7">The sequence shown here is derived from an EMBL/GenBank/DDBJ whole genome shotgun (WGS) entry which is preliminary data.</text>
</comment>
<dbReference type="InterPro" id="IPR002401">
    <property type="entry name" value="Cyt_P450_E_grp-I"/>
</dbReference>
<organism evidence="7 8">
    <name type="scientific">Immersiella caudata</name>
    <dbReference type="NCBI Taxonomy" id="314043"/>
    <lineage>
        <taxon>Eukaryota</taxon>
        <taxon>Fungi</taxon>
        <taxon>Dikarya</taxon>
        <taxon>Ascomycota</taxon>
        <taxon>Pezizomycotina</taxon>
        <taxon>Sordariomycetes</taxon>
        <taxon>Sordariomycetidae</taxon>
        <taxon>Sordariales</taxon>
        <taxon>Lasiosphaeriaceae</taxon>
        <taxon>Immersiella</taxon>
    </lineage>
</organism>
<dbReference type="InterPro" id="IPR036396">
    <property type="entry name" value="Cyt_P450_sf"/>
</dbReference>
<evidence type="ECO:0000313" key="7">
    <source>
        <dbReference type="EMBL" id="KAK0616729.1"/>
    </source>
</evidence>
<dbReference type="PRINTS" id="PR00385">
    <property type="entry name" value="P450"/>
</dbReference>
<dbReference type="PANTHER" id="PTHR24305">
    <property type="entry name" value="CYTOCHROME P450"/>
    <property type="match status" value="1"/>
</dbReference>
<feature type="binding site" description="axial binding residue" evidence="5">
    <location>
        <position position="442"/>
    </location>
    <ligand>
        <name>heme</name>
        <dbReference type="ChEBI" id="CHEBI:30413"/>
    </ligand>
    <ligandPart>
        <name>Fe</name>
        <dbReference type="ChEBI" id="CHEBI:18248"/>
    </ligandPart>
</feature>
<dbReference type="GO" id="GO:0016705">
    <property type="term" value="F:oxidoreductase activity, acting on paired donors, with incorporation or reduction of molecular oxygen"/>
    <property type="evidence" value="ECO:0007669"/>
    <property type="project" value="InterPro"/>
</dbReference>
<dbReference type="Gene3D" id="1.10.630.10">
    <property type="entry name" value="Cytochrome P450"/>
    <property type="match status" value="1"/>
</dbReference>
<gene>
    <name evidence="7" type="ORF">B0T14DRAFT_435487</name>
</gene>
<comment type="similarity">
    <text evidence="6">Belongs to the cytochrome P450 family.</text>
</comment>
<keyword evidence="3 5" id="KW-0479">Metal-binding</keyword>
<dbReference type="PROSITE" id="PS00086">
    <property type="entry name" value="CYTOCHROME_P450"/>
    <property type="match status" value="1"/>
</dbReference>
<accession>A0AA40BX01</accession>
<dbReference type="Proteomes" id="UP001175000">
    <property type="component" value="Unassembled WGS sequence"/>
</dbReference>
<dbReference type="Pfam" id="PF00067">
    <property type="entry name" value="p450"/>
    <property type="match status" value="1"/>
</dbReference>
<keyword evidence="8" id="KW-1185">Reference proteome</keyword>
<evidence type="ECO:0000256" key="5">
    <source>
        <dbReference type="PIRSR" id="PIRSR602401-1"/>
    </source>
</evidence>
<evidence type="ECO:0000256" key="3">
    <source>
        <dbReference type="ARBA" id="ARBA00022723"/>
    </source>
</evidence>
<dbReference type="SUPFAM" id="SSF48264">
    <property type="entry name" value="Cytochrome P450"/>
    <property type="match status" value="1"/>
</dbReference>